<dbReference type="RefSeq" id="XP_019097580.1">
    <property type="nucleotide sequence ID" value="XM_019242035.1"/>
</dbReference>
<accession>A0ABM1REZ2</accession>
<organism evidence="4 5">
    <name type="scientific">Camelina sativa</name>
    <name type="common">False flax</name>
    <name type="synonym">Myagrum sativum</name>
    <dbReference type="NCBI Taxonomy" id="90675"/>
    <lineage>
        <taxon>Eukaryota</taxon>
        <taxon>Viridiplantae</taxon>
        <taxon>Streptophyta</taxon>
        <taxon>Embryophyta</taxon>
        <taxon>Tracheophyta</taxon>
        <taxon>Spermatophyta</taxon>
        <taxon>Magnoliopsida</taxon>
        <taxon>eudicotyledons</taxon>
        <taxon>Gunneridae</taxon>
        <taxon>Pentapetalae</taxon>
        <taxon>rosids</taxon>
        <taxon>malvids</taxon>
        <taxon>Brassicales</taxon>
        <taxon>Brassicaceae</taxon>
        <taxon>Camelineae</taxon>
        <taxon>Camelina</taxon>
    </lineage>
</organism>
<dbReference type="PANTHER" id="PTHR36766">
    <property type="entry name" value="PLANT BROAD-SPECTRUM MILDEW RESISTANCE PROTEIN RPW8"/>
    <property type="match status" value="1"/>
</dbReference>
<evidence type="ECO:0000256" key="2">
    <source>
        <dbReference type="SAM" id="MobiDB-lite"/>
    </source>
</evidence>
<evidence type="ECO:0000259" key="3">
    <source>
        <dbReference type="Pfam" id="PF00931"/>
    </source>
</evidence>
<dbReference type="Gene3D" id="3.40.50.300">
    <property type="entry name" value="P-loop containing nucleotide triphosphate hydrolases"/>
    <property type="match status" value="1"/>
</dbReference>
<feature type="compositionally biased region" description="Acidic residues" evidence="2">
    <location>
        <begin position="361"/>
        <end position="372"/>
    </location>
</feature>
<dbReference type="InterPro" id="IPR002182">
    <property type="entry name" value="NB-ARC"/>
</dbReference>
<feature type="compositionally biased region" description="Basic and acidic residues" evidence="2">
    <location>
        <begin position="30"/>
        <end position="39"/>
    </location>
</feature>
<keyword evidence="1" id="KW-0611">Plant defense</keyword>
<dbReference type="SUPFAM" id="SSF52540">
    <property type="entry name" value="P-loop containing nucleoside triphosphate hydrolases"/>
    <property type="match status" value="1"/>
</dbReference>
<gene>
    <name evidence="5" type="primary">LOC104771776</name>
</gene>
<dbReference type="PANTHER" id="PTHR36766:SF70">
    <property type="entry name" value="DISEASE RESISTANCE PROTEIN RGA4"/>
    <property type="match status" value="1"/>
</dbReference>
<sequence>MPPETVHGGVKKEFSVRFHDQYRDWLNSRYEKDVEDPKQKQHLSAAILKKRKDKTEDMPAEEDRVVTDSSPPVPTIHGFENEIKSLKHFLLDQKVKKEFKSLVIVGEYGVGKTALCKKIFNDKDVTSVYAPRIWVSMDRKKGQNNSPEKERLDGKIYVLKKILTALGVKDSILETIRRDANNEAKENQENASNQQAGEIDRDTADEKELSALLYALHLSLRWKKYLIVFDDVREEDHWDEILQDDEEKLKKEKKWGKYLSDGFPKGSGGRVIYTTRNEDEKDEKDTLAKKLVAEEHEIHRLWPLTDTGSVWNIYEEALIKNGEKPPRNDKKCIDELMNKSRGLPLAASLLAELLPVFLDDEKTEENDSETPESDSNTTPEENAAIPAQQA</sequence>
<proteinExistence type="predicted"/>
<evidence type="ECO:0000313" key="5">
    <source>
        <dbReference type="RefSeq" id="XP_019097580.1"/>
    </source>
</evidence>
<reference evidence="4" key="1">
    <citation type="journal article" date="2014" name="Nat. Commun.">
        <title>The emerging biofuel crop Camelina sativa retains a highly undifferentiated hexaploid genome structure.</title>
        <authorList>
            <person name="Kagale S."/>
            <person name="Koh C."/>
            <person name="Nixon J."/>
            <person name="Bollina V."/>
            <person name="Clarke W.E."/>
            <person name="Tuteja R."/>
            <person name="Spillane C."/>
            <person name="Robinson S.J."/>
            <person name="Links M.G."/>
            <person name="Clarke C."/>
            <person name="Higgins E.E."/>
            <person name="Huebert T."/>
            <person name="Sharpe A.G."/>
            <person name="Parkin I.A."/>
        </authorList>
    </citation>
    <scope>NUCLEOTIDE SEQUENCE [LARGE SCALE GENOMIC DNA]</scope>
    <source>
        <strain evidence="4">cv. DH55</strain>
    </source>
</reference>
<reference evidence="5" key="2">
    <citation type="submission" date="2025-08" db="UniProtKB">
        <authorList>
            <consortium name="RefSeq"/>
        </authorList>
    </citation>
    <scope>IDENTIFICATION</scope>
</reference>
<feature type="domain" description="NB-ARC" evidence="3">
    <location>
        <begin position="81"/>
        <end position="142"/>
    </location>
</feature>
<feature type="compositionally biased region" description="Basic and acidic residues" evidence="2">
    <location>
        <begin position="53"/>
        <end position="66"/>
    </location>
</feature>
<name>A0ABM1REZ2_CAMSA</name>
<dbReference type="Proteomes" id="UP000694864">
    <property type="component" value="Chromosome 20"/>
</dbReference>
<dbReference type="GeneID" id="104771776"/>
<dbReference type="InterPro" id="IPR027417">
    <property type="entry name" value="P-loop_NTPase"/>
</dbReference>
<evidence type="ECO:0000313" key="4">
    <source>
        <dbReference type="Proteomes" id="UP000694864"/>
    </source>
</evidence>
<protein>
    <submittedName>
        <fullName evidence="5">Probable disease resistance protein At5g45490</fullName>
    </submittedName>
</protein>
<dbReference type="Pfam" id="PF00931">
    <property type="entry name" value="NB-ARC"/>
    <property type="match status" value="1"/>
</dbReference>
<feature type="region of interest" description="Disordered" evidence="2">
    <location>
        <begin position="30"/>
        <end position="73"/>
    </location>
</feature>
<evidence type="ECO:0000256" key="1">
    <source>
        <dbReference type="ARBA" id="ARBA00022821"/>
    </source>
</evidence>
<feature type="region of interest" description="Disordered" evidence="2">
    <location>
        <begin position="358"/>
        <end position="390"/>
    </location>
</feature>
<keyword evidence="4" id="KW-1185">Reference proteome</keyword>